<dbReference type="InterPro" id="IPR016036">
    <property type="entry name" value="Malonyl_transacylase_ACP-bd"/>
</dbReference>
<accession>A0ABR8JA24</accession>
<feature type="non-terminal residue" evidence="5">
    <location>
        <position position="1"/>
    </location>
</feature>
<keyword evidence="5" id="KW-0012">Acyltransferase</keyword>
<dbReference type="EMBL" id="JACJTQ010000097">
    <property type="protein sequence ID" value="MBD2695229.1"/>
    <property type="molecule type" value="Genomic_DNA"/>
</dbReference>
<keyword evidence="3" id="KW-0808">Transferase</keyword>
<gene>
    <name evidence="5" type="ORF">H6G68_26540</name>
</gene>
<dbReference type="Pfam" id="PF22621">
    <property type="entry name" value="CurL-like_PKS_C"/>
    <property type="match status" value="1"/>
</dbReference>
<dbReference type="GO" id="GO:0016746">
    <property type="term" value="F:acyltransferase activity"/>
    <property type="evidence" value="ECO:0007669"/>
    <property type="project" value="UniProtKB-KW"/>
</dbReference>
<dbReference type="InterPro" id="IPR006162">
    <property type="entry name" value="Ppantetheine_attach_site"/>
</dbReference>
<protein>
    <submittedName>
        <fullName evidence="5">Acyltransferase domain-containing protein</fullName>
    </submittedName>
</protein>
<dbReference type="SUPFAM" id="SSF47336">
    <property type="entry name" value="ACP-like"/>
    <property type="match status" value="1"/>
</dbReference>
<dbReference type="PANTHER" id="PTHR43775:SF37">
    <property type="entry name" value="SI:DKEY-61P9.11"/>
    <property type="match status" value="1"/>
</dbReference>
<dbReference type="PROSITE" id="PS50075">
    <property type="entry name" value="CARRIER"/>
    <property type="match status" value="1"/>
</dbReference>
<dbReference type="InterPro" id="IPR020806">
    <property type="entry name" value="PKS_PP-bd"/>
</dbReference>
<keyword evidence="2" id="KW-0597">Phosphoprotein</keyword>
<name>A0ABR8JA24_9NOST</name>
<evidence type="ECO:0000313" key="5">
    <source>
        <dbReference type="EMBL" id="MBD2695229.1"/>
    </source>
</evidence>
<dbReference type="SMART" id="SM00823">
    <property type="entry name" value="PKS_PP"/>
    <property type="match status" value="1"/>
</dbReference>
<evidence type="ECO:0000256" key="3">
    <source>
        <dbReference type="ARBA" id="ARBA00022679"/>
    </source>
</evidence>
<evidence type="ECO:0000256" key="1">
    <source>
        <dbReference type="ARBA" id="ARBA00022450"/>
    </source>
</evidence>
<dbReference type="PANTHER" id="PTHR43775">
    <property type="entry name" value="FATTY ACID SYNTHASE"/>
    <property type="match status" value="1"/>
</dbReference>
<dbReference type="Pfam" id="PF00550">
    <property type="entry name" value="PP-binding"/>
    <property type="match status" value="1"/>
</dbReference>
<dbReference type="InterPro" id="IPR050091">
    <property type="entry name" value="PKS_NRPS_Biosynth_Enz"/>
</dbReference>
<dbReference type="Gene3D" id="3.30.70.3290">
    <property type="match status" value="1"/>
</dbReference>
<dbReference type="Gene3D" id="3.40.366.10">
    <property type="entry name" value="Malonyl-Coenzyme A Acyl Carrier Protein, domain 2"/>
    <property type="match status" value="1"/>
</dbReference>
<dbReference type="InterPro" id="IPR009081">
    <property type="entry name" value="PP-bd_ACP"/>
</dbReference>
<dbReference type="Gene3D" id="1.10.1200.10">
    <property type="entry name" value="ACP-like"/>
    <property type="match status" value="1"/>
</dbReference>
<dbReference type="InterPro" id="IPR016035">
    <property type="entry name" value="Acyl_Trfase/lysoPLipase"/>
</dbReference>
<dbReference type="InterPro" id="IPR036736">
    <property type="entry name" value="ACP-like_sf"/>
</dbReference>
<dbReference type="PROSITE" id="PS00012">
    <property type="entry name" value="PHOSPHOPANTETHEINE"/>
    <property type="match status" value="1"/>
</dbReference>
<proteinExistence type="predicted"/>
<dbReference type="Pfam" id="PF00698">
    <property type="entry name" value="Acyl_transf_1"/>
    <property type="match status" value="1"/>
</dbReference>
<dbReference type="SUPFAM" id="SSF55048">
    <property type="entry name" value="Probable ACP-binding domain of malonyl-CoA ACP transacylase"/>
    <property type="match status" value="1"/>
</dbReference>
<keyword evidence="1" id="KW-0596">Phosphopantetheine</keyword>
<evidence type="ECO:0000313" key="6">
    <source>
        <dbReference type="Proteomes" id="UP000660381"/>
    </source>
</evidence>
<dbReference type="Proteomes" id="UP000660381">
    <property type="component" value="Unassembled WGS sequence"/>
</dbReference>
<dbReference type="InterPro" id="IPR001227">
    <property type="entry name" value="Ac_transferase_dom_sf"/>
</dbReference>
<comment type="caution">
    <text evidence="5">The sequence shown here is derived from an EMBL/GenBank/DDBJ whole genome shotgun (WGS) entry which is preliminary data.</text>
</comment>
<sequence length="630" mass="71198">ALRSLVNLYQKFLEVNLHVAIADVCFTANTGRSHFEHRLAVVAESNIQLRERLLAFADSKEAIGIVSGHIDGKKHSKIAFLFTGQGSQYVDMGRQLYETQPIFRQALELCDKILCPYLGTSLLKIIYPNTKSKDLELDKTAYTQPALFALEYALCQLWKSWGVEPAAVMGHSVGEYVAACVAGVFSLEDGLKLIAERARLMQALPENGEMVAVMAGSDLVNSLIKDKTKQVAIAALNGPNSIVISGATPAIREICAQLNDKRIKFKKLEVSHAFHSPLMQPILTDFEVIANQVTYNRPQIPLISNVTGTRVDDTICTPQYWLNHILQPVRFVDSITCLNQHDHNIIYLEIGPKPVLLGIGCQCLPENMGLWLPSLRSPQTDWQQMLQSLALLYINGVSVDWKGFDKDYNYQKVALPTYPFERKRYWLPETIVDHNINTKEFSQTSIIKLLHQGDTQGLAQRLAGELDESLRRDLPQILSVLVKCHQQEINSTLIKDWFYQVEWQPNILHKLLDATVSDRQYELLSYLQSKIAKILNLANIEELNLHQPLNDMGFDSLMAVELRNWVQASFNVEVSIVKFMDKLSTLDLVAYISEQITNIKLTSEESVLIAQQLQTAPTNQQLENREEIEL</sequence>
<dbReference type="SUPFAM" id="SSF52151">
    <property type="entry name" value="FabD/lysophospholipase-like"/>
    <property type="match status" value="1"/>
</dbReference>
<dbReference type="InterPro" id="IPR014043">
    <property type="entry name" value="Acyl_transferase_dom"/>
</dbReference>
<evidence type="ECO:0000259" key="4">
    <source>
        <dbReference type="PROSITE" id="PS50075"/>
    </source>
</evidence>
<organism evidence="5 6">
    <name type="scientific">Anabaena catenula FACHB-362</name>
    <dbReference type="NCBI Taxonomy" id="2692877"/>
    <lineage>
        <taxon>Bacteria</taxon>
        <taxon>Bacillati</taxon>
        <taxon>Cyanobacteriota</taxon>
        <taxon>Cyanophyceae</taxon>
        <taxon>Nostocales</taxon>
        <taxon>Nostocaceae</taxon>
        <taxon>Anabaena</taxon>
    </lineage>
</organism>
<dbReference type="SMART" id="SM00827">
    <property type="entry name" value="PKS_AT"/>
    <property type="match status" value="1"/>
</dbReference>
<keyword evidence="6" id="KW-1185">Reference proteome</keyword>
<dbReference type="RefSeq" id="WP_190909317.1">
    <property type="nucleotide sequence ID" value="NZ_JACJTQ010000097.1"/>
</dbReference>
<evidence type="ECO:0000256" key="2">
    <source>
        <dbReference type="ARBA" id="ARBA00022553"/>
    </source>
</evidence>
<feature type="domain" description="Carrier" evidence="4">
    <location>
        <begin position="521"/>
        <end position="596"/>
    </location>
</feature>
<reference evidence="5 6" key="1">
    <citation type="journal article" date="2020" name="ISME J.">
        <title>Comparative genomics reveals insights into cyanobacterial evolution and habitat adaptation.</title>
        <authorList>
            <person name="Chen M.Y."/>
            <person name="Teng W.K."/>
            <person name="Zhao L."/>
            <person name="Hu C.X."/>
            <person name="Zhou Y.K."/>
            <person name="Han B.P."/>
            <person name="Song L.R."/>
            <person name="Shu W.S."/>
        </authorList>
    </citation>
    <scope>NUCLEOTIDE SEQUENCE [LARGE SCALE GENOMIC DNA]</scope>
    <source>
        <strain evidence="5 6">FACHB-362</strain>
    </source>
</reference>